<feature type="signal peptide" evidence="1">
    <location>
        <begin position="1"/>
        <end position="25"/>
    </location>
</feature>
<protein>
    <recommendedName>
        <fullName evidence="6">Secreted protein</fullName>
    </recommendedName>
</protein>
<evidence type="ECO:0000313" key="2">
    <source>
        <dbReference type="EMBL" id="KRX32995.1"/>
    </source>
</evidence>
<evidence type="ECO:0000313" key="3">
    <source>
        <dbReference type="EMBL" id="KRX34451.1"/>
    </source>
</evidence>
<dbReference type="EMBL" id="JYDJ01000565">
    <property type="protein sequence ID" value="KRX34451.1"/>
    <property type="molecule type" value="Genomic_DNA"/>
</dbReference>
<accession>A0A0V0T3D8</accession>
<feature type="chain" id="PRO_5007437613" description="Secreted protein" evidence="1">
    <location>
        <begin position="26"/>
        <end position="86"/>
    </location>
</feature>
<gene>
    <name evidence="3" type="ORF">T05_4688</name>
    <name evidence="4" type="ORF">T05_7477</name>
    <name evidence="2" type="ORF">T05_9533</name>
</gene>
<dbReference type="AlphaFoldDB" id="A0A0V0T3D8"/>
<evidence type="ECO:0000256" key="1">
    <source>
        <dbReference type="SAM" id="SignalP"/>
    </source>
</evidence>
<proteinExistence type="predicted"/>
<comment type="caution">
    <text evidence="2">The sequence shown here is derived from an EMBL/GenBank/DDBJ whole genome shotgun (WGS) entry which is preliminary data.</text>
</comment>
<evidence type="ECO:0000313" key="5">
    <source>
        <dbReference type="Proteomes" id="UP000055048"/>
    </source>
</evidence>
<dbReference type="OrthoDB" id="5938976at2759"/>
<keyword evidence="1" id="KW-0732">Signal</keyword>
<reference evidence="2 5" key="1">
    <citation type="submission" date="2015-01" db="EMBL/GenBank/DDBJ databases">
        <title>Evolution of Trichinella species and genotypes.</title>
        <authorList>
            <person name="Korhonen P.K."/>
            <person name="Edoardo P."/>
            <person name="Giuseppe L.R."/>
            <person name="Gasser R.B."/>
        </authorList>
    </citation>
    <scope>NUCLEOTIDE SEQUENCE [LARGE SCALE GENOMIC DNA]</scope>
    <source>
        <strain evidence="2">ISS417</strain>
    </source>
</reference>
<dbReference type="EMBL" id="JYDJ01000460">
    <property type="protein sequence ID" value="KRX35234.1"/>
    <property type="molecule type" value="Genomic_DNA"/>
</dbReference>
<dbReference type="Proteomes" id="UP000055048">
    <property type="component" value="Unassembled WGS sequence"/>
</dbReference>
<sequence length="86" mass="10063">MVLLSILYAMCSYTGQLSPWGVCLSTPVTSRYIFNNSKRHTLEHPQFFTRLPVYLNFYALPSYTRDVPPRRLGFLVSFWLRMVLIA</sequence>
<keyword evidence="5" id="KW-1185">Reference proteome</keyword>
<organism evidence="2 5">
    <name type="scientific">Trichinella murrelli</name>
    <dbReference type="NCBI Taxonomy" id="144512"/>
    <lineage>
        <taxon>Eukaryota</taxon>
        <taxon>Metazoa</taxon>
        <taxon>Ecdysozoa</taxon>
        <taxon>Nematoda</taxon>
        <taxon>Enoplea</taxon>
        <taxon>Dorylaimia</taxon>
        <taxon>Trichinellida</taxon>
        <taxon>Trichinellidae</taxon>
        <taxon>Trichinella</taxon>
    </lineage>
</organism>
<dbReference type="EMBL" id="JYDJ01000964">
    <property type="protein sequence ID" value="KRX32995.1"/>
    <property type="molecule type" value="Genomic_DNA"/>
</dbReference>
<evidence type="ECO:0008006" key="6">
    <source>
        <dbReference type="Google" id="ProtNLM"/>
    </source>
</evidence>
<name>A0A0V0T3D8_9BILA</name>
<evidence type="ECO:0000313" key="4">
    <source>
        <dbReference type="EMBL" id="KRX35234.1"/>
    </source>
</evidence>